<dbReference type="PROSITE" id="PS51257">
    <property type="entry name" value="PROKAR_LIPOPROTEIN"/>
    <property type="match status" value="1"/>
</dbReference>
<gene>
    <name evidence="1" type="ORF">MNBD_GAMMA02-987</name>
</gene>
<evidence type="ECO:0008006" key="2">
    <source>
        <dbReference type="Google" id="ProtNLM"/>
    </source>
</evidence>
<sequence>MKLFITLIIFASLIACGSNSKDRVVAVKIGDDYYKPEASAAMALDIGSNEKIVCKKRIVTGSNRKQKTCVTQAQMDRERRTAQENIGNNQIMLERRIIDFKNPDG</sequence>
<dbReference type="AlphaFoldDB" id="A0A3B0WHV7"/>
<evidence type="ECO:0000313" key="1">
    <source>
        <dbReference type="EMBL" id="VAW44076.1"/>
    </source>
</evidence>
<name>A0A3B0WHV7_9ZZZZ</name>
<dbReference type="EMBL" id="UOFA01000071">
    <property type="protein sequence ID" value="VAW44076.1"/>
    <property type="molecule type" value="Genomic_DNA"/>
</dbReference>
<reference evidence="1" key="1">
    <citation type="submission" date="2018-06" db="EMBL/GenBank/DDBJ databases">
        <authorList>
            <person name="Zhirakovskaya E."/>
        </authorList>
    </citation>
    <scope>NUCLEOTIDE SEQUENCE</scope>
</reference>
<protein>
    <recommendedName>
        <fullName evidence="2">Lipoprotein</fullName>
    </recommendedName>
</protein>
<accession>A0A3B0WHV7</accession>
<proteinExistence type="predicted"/>
<organism evidence="1">
    <name type="scientific">hydrothermal vent metagenome</name>
    <dbReference type="NCBI Taxonomy" id="652676"/>
    <lineage>
        <taxon>unclassified sequences</taxon>
        <taxon>metagenomes</taxon>
        <taxon>ecological metagenomes</taxon>
    </lineage>
</organism>